<organism evidence="2 3">
    <name type="scientific">Panaeolus cyanescens</name>
    <dbReference type="NCBI Taxonomy" id="181874"/>
    <lineage>
        <taxon>Eukaryota</taxon>
        <taxon>Fungi</taxon>
        <taxon>Dikarya</taxon>
        <taxon>Basidiomycota</taxon>
        <taxon>Agaricomycotina</taxon>
        <taxon>Agaricomycetes</taxon>
        <taxon>Agaricomycetidae</taxon>
        <taxon>Agaricales</taxon>
        <taxon>Agaricineae</taxon>
        <taxon>Galeropsidaceae</taxon>
        <taxon>Panaeolus</taxon>
    </lineage>
</organism>
<evidence type="ECO:0000313" key="3">
    <source>
        <dbReference type="Proteomes" id="UP000284842"/>
    </source>
</evidence>
<proteinExistence type="predicted"/>
<accession>A0A409WHB6</accession>
<feature type="compositionally biased region" description="Pro residues" evidence="1">
    <location>
        <begin position="27"/>
        <end position="39"/>
    </location>
</feature>
<feature type="region of interest" description="Disordered" evidence="1">
    <location>
        <begin position="240"/>
        <end position="264"/>
    </location>
</feature>
<feature type="region of interest" description="Disordered" evidence="1">
    <location>
        <begin position="178"/>
        <end position="216"/>
    </location>
</feature>
<feature type="compositionally biased region" description="Polar residues" evidence="1">
    <location>
        <begin position="62"/>
        <end position="84"/>
    </location>
</feature>
<feature type="compositionally biased region" description="Polar residues" evidence="1">
    <location>
        <begin position="98"/>
        <end position="107"/>
    </location>
</feature>
<keyword evidence="3" id="KW-1185">Reference proteome</keyword>
<feature type="non-terminal residue" evidence="2">
    <location>
        <position position="1"/>
    </location>
</feature>
<dbReference type="EMBL" id="NHTK01005484">
    <property type="protein sequence ID" value="PPQ77903.1"/>
    <property type="molecule type" value="Genomic_DNA"/>
</dbReference>
<name>A0A409WHB6_9AGAR</name>
<reference evidence="2 3" key="1">
    <citation type="journal article" date="2018" name="Evol. Lett.">
        <title>Horizontal gene cluster transfer increased hallucinogenic mushroom diversity.</title>
        <authorList>
            <person name="Reynolds H.T."/>
            <person name="Vijayakumar V."/>
            <person name="Gluck-Thaler E."/>
            <person name="Korotkin H.B."/>
            <person name="Matheny P.B."/>
            <person name="Slot J.C."/>
        </authorList>
    </citation>
    <scope>NUCLEOTIDE SEQUENCE [LARGE SCALE GENOMIC DNA]</scope>
    <source>
        <strain evidence="2 3">2629</strain>
    </source>
</reference>
<dbReference type="AlphaFoldDB" id="A0A409WHB6"/>
<feature type="region of interest" description="Disordered" evidence="1">
    <location>
        <begin position="1"/>
        <end position="107"/>
    </location>
</feature>
<gene>
    <name evidence="2" type="ORF">CVT24_005668</name>
</gene>
<evidence type="ECO:0000256" key="1">
    <source>
        <dbReference type="SAM" id="MobiDB-lite"/>
    </source>
</evidence>
<feature type="compositionally biased region" description="Polar residues" evidence="1">
    <location>
        <begin position="180"/>
        <end position="198"/>
    </location>
</feature>
<protein>
    <submittedName>
        <fullName evidence="2">Uncharacterized protein</fullName>
    </submittedName>
</protein>
<dbReference type="InParanoid" id="A0A409WHB6"/>
<sequence length="264" mass="28260">QQSDGHPLTVIREDSDNASSESLHGGSPPPPFTPAPAPITQPISAQSVPMPGSFAPPAYVNTGDNATNPAVQATASTQNQNTGSLVDAPNRVRRSPNPFVTTTPARDSTIFGSATNQQVANISPFPLQLGDVNRGNTHTPLTPRITVPVMPGRSTLYHSPEASGQGNFGPSVTHHELWGDSTSPQGSESVAVQEVNTNRSHRTIEERGHPNLSDIQEDDEELEYVDDILEQDTPRRVEILDESANDGRPPAPILIPDIEDPRRG</sequence>
<dbReference type="Proteomes" id="UP000284842">
    <property type="component" value="Unassembled WGS sequence"/>
</dbReference>
<evidence type="ECO:0000313" key="2">
    <source>
        <dbReference type="EMBL" id="PPQ77903.1"/>
    </source>
</evidence>
<comment type="caution">
    <text evidence="2">The sequence shown here is derived from an EMBL/GenBank/DDBJ whole genome shotgun (WGS) entry which is preliminary data.</text>
</comment>